<evidence type="ECO:0000313" key="3">
    <source>
        <dbReference type="Proteomes" id="UP000827892"/>
    </source>
</evidence>
<feature type="signal peptide" evidence="1">
    <location>
        <begin position="1"/>
        <end position="17"/>
    </location>
</feature>
<organism evidence="2 3">
    <name type="scientific">Caenorhabditis briggsae</name>
    <dbReference type="NCBI Taxonomy" id="6238"/>
    <lineage>
        <taxon>Eukaryota</taxon>
        <taxon>Metazoa</taxon>
        <taxon>Ecdysozoa</taxon>
        <taxon>Nematoda</taxon>
        <taxon>Chromadorea</taxon>
        <taxon>Rhabditida</taxon>
        <taxon>Rhabditina</taxon>
        <taxon>Rhabditomorpha</taxon>
        <taxon>Rhabditoidea</taxon>
        <taxon>Rhabditidae</taxon>
        <taxon>Peloderinae</taxon>
        <taxon>Caenorhabditis</taxon>
    </lineage>
</organism>
<evidence type="ECO:0000313" key="2">
    <source>
        <dbReference type="EMBL" id="ULT92176.1"/>
    </source>
</evidence>
<keyword evidence="1" id="KW-0732">Signal</keyword>
<dbReference type="EMBL" id="CP090895">
    <property type="protein sequence ID" value="ULT92176.1"/>
    <property type="molecule type" value="Genomic_DNA"/>
</dbReference>
<dbReference type="Proteomes" id="UP000827892">
    <property type="component" value="Chromosome V"/>
</dbReference>
<sequence>MMKLLILLLLLVSIAYSNRQSCADEINALRSRYANELSIANMNKLIYNPKLETKILEKLESSGGCPDKSVEYGDGYIFGFNVKNSKALIFHVASNAGSMEVACVHTKCEHTGESITTTVLDFGKSPILAGPPGIRCSENRTADSNGLCSPENSGKSGKYVRKGWVADFILSIESDERTPDEALMMALEFLSWKNQTSIRKLEIGSFECDLKEILEAIEVTETLKITSEFEIHPGDFEFYSKSATIKNSWWIENLEPFKNCVEIELSESEISNQSIIDFYGEWTAGSYSNLRWLSVKSENLNEDLKLNGVPFLKDQKDLRTSIEKLIGDNIRAIYGSVMVSKKDGTPAFLRFYEKEGRFELLI</sequence>
<dbReference type="AlphaFoldDB" id="A0AAE9D293"/>
<protein>
    <submittedName>
        <fullName evidence="2">Uncharacterized protein</fullName>
    </submittedName>
</protein>
<proteinExistence type="predicted"/>
<accession>A0AAE9D293</accession>
<name>A0AAE9D293_CAEBR</name>
<feature type="chain" id="PRO_5042090745" evidence="1">
    <location>
        <begin position="18"/>
        <end position="362"/>
    </location>
</feature>
<dbReference type="PANTHER" id="PTHR21503">
    <property type="entry name" value="F-BOX-CONTAINING HYPOTHETICAL PROTEIN C.ELEGANS"/>
    <property type="match status" value="1"/>
</dbReference>
<dbReference type="PANTHER" id="PTHR21503:SF52">
    <property type="entry name" value="F-BOX DOMAIN-CONTAINING PROTEIN"/>
    <property type="match status" value="1"/>
</dbReference>
<gene>
    <name evidence="2" type="ORF">L3Y34_009723</name>
</gene>
<evidence type="ECO:0000256" key="1">
    <source>
        <dbReference type="SAM" id="SignalP"/>
    </source>
</evidence>
<reference evidence="2 3" key="1">
    <citation type="submission" date="2022-02" db="EMBL/GenBank/DDBJ databases">
        <title>Chromosome-level reference genomes for two strains of Caenorhabditis briggsae: an improved platform for comparative genomics.</title>
        <authorList>
            <person name="Stevens L."/>
            <person name="Andersen E.C."/>
        </authorList>
    </citation>
    <scope>NUCLEOTIDE SEQUENCE [LARGE SCALE GENOMIC DNA]</scope>
    <source>
        <strain evidence="2">QX1410_ONT</strain>
        <tissue evidence="2">Whole-organism</tissue>
    </source>
</reference>